<dbReference type="Pfam" id="PF12801">
    <property type="entry name" value="Fer4_5"/>
    <property type="match status" value="3"/>
</dbReference>
<dbReference type="eggNOG" id="COG0348">
    <property type="taxonomic scope" value="Bacteria"/>
</dbReference>
<keyword evidence="5" id="KW-0408">Iron</keyword>
<gene>
    <name evidence="9" type="ordered locus">Daud_0463</name>
</gene>
<feature type="transmembrane region" description="Helical" evidence="7">
    <location>
        <begin position="130"/>
        <end position="148"/>
    </location>
</feature>
<name>B1I1V7_DESAP</name>
<keyword evidence="7" id="KW-0472">Membrane</keyword>
<dbReference type="KEGG" id="dau:Daud_0463"/>
<keyword evidence="10" id="KW-1185">Reference proteome</keyword>
<dbReference type="STRING" id="477974.Daud_0463"/>
<feature type="transmembrane region" description="Helical" evidence="7">
    <location>
        <begin position="154"/>
        <end position="175"/>
    </location>
</feature>
<dbReference type="PANTHER" id="PTHR30176:SF3">
    <property type="entry name" value="FERREDOXIN-TYPE PROTEIN NAPH"/>
    <property type="match status" value="1"/>
</dbReference>
<evidence type="ECO:0000256" key="3">
    <source>
        <dbReference type="ARBA" id="ARBA00022723"/>
    </source>
</evidence>
<keyword evidence="1" id="KW-0813">Transport</keyword>
<accession>B1I1V7</accession>
<dbReference type="InterPro" id="IPR051684">
    <property type="entry name" value="Electron_Trans/Redox"/>
</dbReference>
<dbReference type="Proteomes" id="UP000008544">
    <property type="component" value="Chromosome"/>
</dbReference>
<evidence type="ECO:0000256" key="2">
    <source>
        <dbReference type="ARBA" id="ARBA00022485"/>
    </source>
</evidence>
<dbReference type="PANTHER" id="PTHR30176">
    <property type="entry name" value="FERREDOXIN-TYPE PROTEIN NAPH"/>
    <property type="match status" value="1"/>
</dbReference>
<evidence type="ECO:0000256" key="7">
    <source>
        <dbReference type="SAM" id="Phobius"/>
    </source>
</evidence>
<keyword evidence="4" id="KW-0249">Electron transport</keyword>
<feature type="transmembrane region" description="Helical" evidence="7">
    <location>
        <begin position="83"/>
        <end position="109"/>
    </location>
</feature>
<keyword evidence="2" id="KW-0004">4Fe-4S</keyword>
<evidence type="ECO:0000259" key="8">
    <source>
        <dbReference type="PROSITE" id="PS51379"/>
    </source>
</evidence>
<dbReference type="GO" id="GO:0051539">
    <property type="term" value="F:4 iron, 4 sulfur cluster binding"/>
    <property type="evidence" value="ECO:0007669"/>
    <property type="project" value="UniProtKB-KW"/>
</dbReference>
<protein>
    <submittedName>
        <fullName evidence="9">4Fe-4S ferredoxin, iron-sulfur binding domain protein</fullName>
    </submittedName>
</protein>
<dbReference type="GO" id="GO:0005886">
    <property type="term" value="C:plasma membrane"/>
    <property type="evidence" value="ECO:0007669"/>
    <property type="project" value="TreeGrafter"/>
</dbReference>
<reference evidence="9 10" key="2">
    <citation type="journal article" date="2008" name="Science">
        <title>Environmental genomics reveals a single-species ecosystem deep within Earth.</title>
        <authorList>
            <person name="Chivian D."/>
            <person name="Brodie E.L."/>
            <person name="Alm E.J."/>
            <person name="Culley D.E."/>
            <person name="Dehal P.S."/>
            <person name="Desantis T.Z."/>
            <person name="Gihring T.M."/>
            <person name="Lapidus A."/>
            <person name="Lin L.H."/>
            <person name="Lowry S.R."/>
            <person name="Moser D.P."/>
            <person name="Richardson P.M."/>
            <person name="Southam G."/>
            <person name="Wanger G."/>
            <person name="Pratt L.M."/>
            <person name="Andersen G.L."/>
            <person name="Hazen T.C."/>
            <person name="Brockman F.J."/>
            <person name="Arkin A.P."/>
            <person name="Onstott T.C."/>
        </authorList>
    </citation>
    <scope>NUCLEOTIDE SEQUENCE [LARGE SCALE GENOMIC DNA]</scope>
    <source>
        <strain evidence="9 10">MP104C</strain>
    </source>
</reference>
<evidence type="ECO:0000313" key="9">
    <source>
        <dbReference type="EMBL" id="ACA59009.1"/>
    </source>
</evidence>
<dbReference type="InterPro" id="IPR017900">
    <property type="entry name" value="4Fe4S_Fe_S_CS"/>
</dbReference>
<proteinExistence type="predicted"/>
<dbReference type="SUPFAM" id="SSF54862">
    <property type="entry name" value="4Fe-4S ferredoxins"/>
    <property type="match status" value="1"/>
</dbReference>
<reference evidence="10" key="1">
    <citation type="submission" date="2007-10" db="EMBL/GenBank/DDBJ databases">
        <title>Complete sequence of chromosome of Desulforudis audaxviator MP104C.</title>
        <authorList>
            <person name="Copeland A."/>
            <person name="Lucas S."/>
            <person name="Lapidus A."/>
            <person name="Barry K."/>
            <person name="Glavina del Rio T."/>
            <person name="Dalin E."/>
            <person name="Tice H."/>
            <person name="Bruce D."/>
            <person name="Pitluck S."/>
            <person name="Lowry S.R."/>
            <person name="Larimer F."/>
            <person name="Land M.L."/>
            <person name="Hauser L."/>
            <person name="Kyrpides N."/>
            <person name="Ivanova N.N."/>
            <person name="Richardson P."/>
        </authorList>
    </citation>
    <scope>NUCLEOTIDE SEQUENCE [LARGE SCALE GENOMIC DNA]</scope>
    <source>
        <strain evidence="10">MP104C</strain>
    </source>
</reference>
<keyword evidence="3" id="KW-0479">Metal-binding</keyword>
<evidence type="ECO:0000256" key="5">
    <source>
        <dbReference type="ARBA" id="ARBA00023004"/>
    </source>
</evidence>
<dbReference type="AlphaFoldDB" id="B1I1V7"/>
<evidence type="ECO:0000256" key="4">
    <source>
        <dbReference type="ARBA" id="ARBA00022982"/>
    </source>
</evidence>
<dbReference type="OrthoDB" id="9806398at2"/>
<feature type="transmembrane region" description="Helical" evidence="7">
    <location>
        <begin position="187"/>
        <end position="206"/>
    </location>
</feature>
<dbReference type="PROSITE" id="PS00198">
    <property type="entry name" value="4FE4S_FER_1"/>
    <property type="match status" value="1"/>
</dbReference>
<evidence type="ECO:0000313" key="10">
    <source>
        <dbReference type="Proteomes" id="UP000008544"/>
    </source>
</evidence>
<feature type="domain" description="4Fe-4S ferredoxin-type" evidence="8">
    <location>
        <begin position="250"/>
        <end position="283"/>
    </location>
</feature>
<dbReference type="InterPro" id="IPR017896">
    <property type="entry name" value="4Fe4S_Fe-S-bd"/>
</dbReference>
<sequence length="294" mass="31763">MHRHPLDPLDPRPNPRRRMVQLASALAANGHLSGFAEGRIYQGSLKQVCVPFLNCYSCPGALGACPVGSYQVLLALPGHAVSLYVVGVVTAAGALGGRLICGWLCPFGLLQEVLARPRARKVRVPSFLSAIKYLMLAAVLFLPALLVSAAGIGAPYFCTYVCPAGTLEAGLLVGLRDPALRALMGPLFFWKVGVLAAFLVAMVFVYRPFCRTACPLGAFYGLMNPVSLWRLDYRASRCQQCHSCRDACPLQIAVDRAPNHPECIRCLECTRVCPTGALTFTARVADKEVRKCKA</sequence>
<evidence type="ECO:0000256" key="1">
    <source>
        <dbReference type="ARBA" id="ARBA00022448"/>
    </source>
</evidence>
<dbReference type="GO" id="GO:0046872">
    <property type="term" value="F:metal ion binding"/>
    <property type="evidence" value="ECO:0007669"/>
    <property type="project" value="UniProtKB-KW"/>
</dbReference>
<keyword evidence="7" id="KW-0812">Transmembrane</keyword>
<organism evidence="9 10">
    <name type="scientific">Desulforudis audaxviator (strain MP104C)</name>
    <dbReference type="NCBI Taxonomy" id="477974"/>
    <lineage>
        <taxon>Bacteria</taxon>
        <taxon>Bacillati</taxon>
        <taxon>Bacillota</taxon>
        <taxon>Clostridia</taxon>
        <taxon>Thermoanaerobacterales</taxon>
        <taxon>Candidatus Desulforudaceae</taxon>
        <taxon>Candidatus Desulforudis</taxon>
    </lineage>
</organism>
<dbReference type="HOGENOM" id="CLU_033147_1_0_9"/>
<dbReference type="Pfam" id="PF00037">
    <property type="entry name" value="Fer4"/>
    <property type="match status" value="1"/>
</dbReference>
<keyword evidence="7" id="KW-1133">Transmembrane helix</keyword>
<dbReference type="EMBL" id="CP000860">
    <property type="protein sequence ID" value="ACA59009.1"/>
    <property type="molecule type" value="Genomic_DNA"/>
</dbReference>
<dbReference type="PROSITE" id="PS51379">
    <property type="entry name" value="4FE4S_FER_2"/>
    <property type="match status" value="1"/>
</dbReference>
<evidence type="ECO:0000256" key="6">
    <source>
        <dbReference type="ARBA" id="ARBA00023014"/>
    </source>
</evidence>
<keyword evidence="6" id="KW-0411">Iron-sulfur</keyword>